<reference evidence="1 2" key="1">
    <citation type="journal article" date="2016" name="Nat. Commun.">
        <title>Thousands of microbial genomes shed light on interconnected biogeochemical processes in an aquifer system.</title>
        <authorList>
            <person name="Anantharaman K."/>
            <person name="Brown C.T."/>
            <person name="Hug L.A."/>
            <person name="Sharon I."/>
            <person name="Castelle C.J."/>
            <person name="Probst A.J."/>
            <person name="Thomas B.C."/>
            <person name="Singh A."/>
            <person name="Wilkins M.J."/>
            <person name="Karaoz U."/>
            <person name="Brodie E.L."/>
            <person name="Williams K.H."/>
            <person name="Hubbard S.S."/>
            <person name="Banfield J.F."/>
        </authorList>
    </citation>
    <scope>NUCLEOTIDE SEQUENCE [LARGE SCALE GENOMIC DNA]</scope>
</reference>
<dbReference type="Gene3D" id="3.30.420.40">
    <property type="match status" value="1"/>
</dbReference>
<accession>A0A1F6VHI1</accession>
<sequence length="269" mass="29896">MSKKSSFGLHLSDSALRAVLLSRARPAKPWRSRDGRKIKLKKFIKVGLPEKVFEHGEILDDKKLLEALNKVKKSLGLSSAFISPFNPSLYHILRRIKIKPLGFETEPEAAARSLLNQSQGSSLTKSRSLLDGGTYMLLGIGRLGTLISVISAGRPCYVEILDISSTLISETVSRGFGAEIFYNQINKHYVLWHTEKGGNQIKKIILYGEAPNLAELRDKIALNMRTEVLLANVWTNIIESFDEEIPEIPFDESLGYAAALGLALKGFEK</sequence>
<gene>
    <name evidence="1" type="ORF">A2824_00740</name>
</gene>
<evidence type="ECO:0000313" key="1">
    <source>
        <dbReference type="EMBL" id="OGI69093.1"/>
    </source>
</evidence>
<organism evidence="1 2">
    <name type="scientific">Candidatus Nomurabacteria bacterium RIFCSPHIGHO2_01_FULL_42_16</name>
    <dbReference type="NCBI Taxonomy" id="1801743"/>
    <lineage>
        <taxon>Bacteria</taxon>
        <taxon>Candidatus Nomuraibacteriota</taxon>
    </lineage>
</organism>
<dbReference type="EMBL" id="MFTT01000034">
    <property type="protein sequence ID" value="OGI69093.1"/>
    <property type="molecule type" value="Genomic_DNA"/>
</dbReference>
<proteinExistence type="predicted"/>
<name>A0A1F6VHI1_9BACT</name>
<comment type="caution">
    <text evidence="1">The sequence shown here is derived from an EMBL/GenBank/DDBJ whole genome shotgun (WGS) entry which is preliminary data.</text>
</comment>
<dbReference type="Proteomes" id="UP000178059">
    <property type="component" value="Unassembled WGS sequence"/>
</dbReference>
<dbReference type="STRING" id="1801743.A2824_00740"/>
<protein>
    <submittedName>
        <fullName evidence="1">Uncharacterized protein</fullName>
    </submittedName>
</protein>
<dbReference type="AlphaFoldDB" id="A0A1F6VHI1"/>
<evidence type="ECO:0000313" key="2">
    <source>
        <dbReference type="Proteomes" id="UP000178059"/>
    </source>
</evidence>